<dbReference type="Proteomes" id="UP001197114">
    <property type="component" value="Unassembled WGS sequence"/>
</dbReference>
<name>A0ABS6YNP3_9ACTN</name>
<proteinExistence type="inferred from homology"/>
<protein>
    <submittedName>
        <fullName evidence="4">Alpha/beta fold hydrolase</fullName>
    </submittedName>
</protein>
<dbReference type="Gene3D" id="3.40.50.1820">
    <property type="entry name" value="alpha/beta hydrolase"/>
    <property type="match status" value="1"/>
</dbReference>
<dbReference type="InterPro" id="IPR012223">
    <property type="entry name" value="TEII"/>
</dbReference>
<dbReference type="InterPro" id="IPR020802">
    <property type="entry name" value="TesA-like"/>
</dbReference>
<dbReference type="EMBL" id="WMBF01000123">
    <property type="protein sequence ID" value="MBW5422664.1"/>
    <property type="molecule type" value="Genomic_DNA"/>
</dbReference>
<dbReference type="SUPFAM" id="SSF53474">
    <property type="entry name" value="alpha/beta-Hydrolases"/>
    <property type="match status" value="1"/>
</dbReference>
<reference evidence="4 5" key="1">
    <citation type="submission" date="2019-11" db="EMBL/GenBank/DDBJ databases">
        <authorList>
            <person name="Ay H."/>
        </authorList>
    </citation>
    <scope>NUCLEOTIDE SEQUENCE [LARGE SCALE GENOMIC DNA]</scope>
    <source>
        <strain evidence="4 5">BG9H</strain>
    </source>
</reference>
<comment type="caution">
    <text evidence="4">The sequence shown here is derived from an EMBL/GenBank/DDBJ whole genome shotgun (WGS) entry which is preliminary data.</text>
</comment>
<evidence type="ECO:0000313" key="5">
    <source>
        <dbReference type="Proteomes" id="UP001197114"/>
    </source>
</evidence>
<dbReference type="Pfam" id="PF00975">
    <property type="entry name" value="Thioesterase"/>
    <property type="match status" value="1"/>
</dbReference>
<feature type="domain" description="Thioesterase TesA-like" evidence="3">
    <location>
        <begin position="33"/>
        <end position="203"/>
    </location>
</feature>
<gene>
    <name evidence="4" type="ORF">GKQ77_14010</name>
</gene>
<sequence>MATAEDFDLWIRKLSAGNASKSGAADAPRARVICFPHAGGSANFYFQFARGFGELDVYGVQYPGRQDRRHEPFRDSIEELADDIADVLGDWDDLPVILLGNSMGALVAFEVAHRLEARGRAPLALFACGRVAPMLLKDQQTHLKGDDAFIEEMALLGGMAPDFLRDKEMLDLFLPSMRADYRLAETYACPPEMRISAPIHVHIGRSDPKVIQDEAAQWALSTSGEFTFEVHEGGHFFFTDNGDRLTAAITKSAERACELG</sequence>
<keyword evidence="2 4" id="KW-0378">Hydrolase</keyword>
<dbReference type="SMART" id="SM00824">
    <property type="entry name" value="PKS_TE"/>
    <property type="match status" value="1"/>
</dbReference>
<evidence type="ECO:0000256" key="2">
    <source>
        <dbReference type="ARBA" id="ARBA00022801"/>
    </source>
</evidence>
<dbReference type="GO" id="GO:0016787">
    <property type="term" value="F:hydrolase activity"/>
    <property type="evidence" value="ECO:0007669"/>
    <property type="project" value="UniProtKB-KW"/>
</dbReference>
<evidence type="ECO:0000313" key="4">
    <source>
        <dbReference type="EMBL" id="MBW5422664.1"/>
    </source>
</evidence>
<keyword evidence="5" id="KW-1185">Reference proteome</keyword>
<dbReference type="PANTHER" id="PTHR11487">
    <property type="entry name" value="THIOESTERASE"/>
    <property type="match status" value="1"/>
</dbReference>
<organism evidence="4 5">
    <name type="scientific">Streptomyces anatolicus</name>
    <dbReference type="NCBI Taxonomy" id="2675858"/>
    <lineage>
        <taxon>Bacteria</taxon>
        <taxon>Bacillati</taxon>
        <taxon>Actinomycetota</taxon>
        <taxon>Actinomycetes</taxon>
        <taxon>Kitasatosporales</taxon>
        <taxon>Streptomycetaceae</taxon>
        <taxon>Streptomyces</taxon>
    </lineage>
</organism>
<comment type="similarity">
    <text evidence="1">Belongs to the thioesterase family.</text>
</comment>
<evidence type="ECO:0000259" key="3">
    <source>
        <dbReference type="SMART" id="SM00824"/>
    </source>
</evidence>
<evidence type="ECO:0000256" key="1">
    <source>
        <dbReference type="ARBA" id="ARBA00007169"/>
    </source>
</evidence>
<dbReference type="InterPro" id="IPR001031">
    <property type="entry name" value="Thioesterase"/>
</dbReference>
<dbReference type="PANTHER" id="PTHR11487:SF0">
    <property type="entry name" value="S-ACYL FATTY ACID SYNTHASE THIOESTERASE, MEDIUM CHAIN"/>
    <property type="match status" value="1"/>
</dbReference>
<accession>A0ABS6YNP3</accession>
<dbReference type="InterPro" id="IPR029058">
    <property type="entry name" value="AB_hydrolase_fold"/>
</dbReference>
<dbReference type="RefSeq" id="WP_219689055.1">
    <property type="nucleotide sequence ID" value="NZ_WMBF01000123.1"/>
</dbReference>